<dbReference type="GO" id="GO:0001716">
    <property type="term" value="F:L-amino-acid oxidase activity"/>
    <property type="evidence" value="ECO:0007669"/>
    <property type="project" value="TreeGrafter"/>
</dbReference>
<evidence type="ECO:0000313" key="3">
    <source>
        <dbReference type="EnsemblProtists" id="EOD16000"/>
    </source>
</evidence>
<dbReference type="OMA" id="WGIPDEE"/>
<name>A0A0D3IXL5_EMIH1</name>
<dbReference type="Proteomes" id="UP000013827">
    <property type="component" value="Unassembled WGS sequence"/>
</dbReference>
<dbReference type="SUPFAM" id="SSF51905">
    <property type="entry name" value="FAD/NAD(P)-binding domain"/>
    <property type="match status" value="1"/>
</dbReference>
<proteinExistence type="predicted"/>
<dbReference type="InterPro" id="IPR036188">
    <property type="entry name" value="FAD/NAD-bd_sf"/>
</dbReference>
<dbReference type="Gene3D" id="3.50.50.60">
    <property type="entry name" value="FAD/NAD(P)-binding domain"/>
    <property type="match status" value="1"/>
</dbReference>
<reference evidence="4" key="1">
    <citation type="journal article" date="2013" name="Nature">
        <title>Pan genome of the phytoplankton Emiliania underpins its global distribution.</title>
        <authorList>
            <person name="Read B.A."/>
            <person name="Kegel J."/>
            <person name="Klute M.J."/>
            <person name="Kuo A."/>
            <person name="Lefebvre S.C."/>
            <person name="Maumus F."/>
            <person name="Mayer C."/>
            <person name="Miller J."/>
            <person name="Monier A."/>
            <person name="Salamov A."/>
            <person name="Young J."/>
            <person name="Aguilar M."/>
            <person name="Claverie J.M."/>
            <person name="Frickenhaus S."/>
            <person name="Gonzalez K."/>
            <person name="Herman E.K."/>
            <person name="Lin Y.C."/>
            <person name="Napier J."/>
            <person name="Ogata H."/>
            <person name="Sarno A.F."/>
            <person name="Shmutz J."/>
            <person name="Schroeder D."/>
            <person name="de Vargas C."/>
            <person name="Verret F."/>
            <person name="von Dassow P."/>
            <person name="Valentin K."/>
            <person name="Van de Peer Y."/>
            <person name="Wheeler G."/>
            <person name="Dacks J.B."/>
            <person name="Delwiche C.F."/>
            <person name="Dyhrman S.T."/>
            <person name="Glockner G."/>
            <person name="John U."/>
            <person name="Richards T."/>
            <person name="Worden A.Z."/>
            <person name="Zhang X."/>
            <person name="Grigoriev I.V."/>
            <person name="Allen A.E."/>
            <person name="Bidle K."/>
            <person name="Borodovsky M."/>
            <person name="Bowler C."/>
            <person name="Brownlee C."/>
            <person name="Cock J.M."/>
            <person name="Elias M."/>
            <person name="Gladyshev V.N."/>
            <person name="Groth M."/>
            <person name="Guda C."/>
            <person name="Hadaegh A."/>
            <person name="Iglesias-Rodriguez M.D."/>
            <person name="Jenkins J."/>
            <person name="Jones B.M."/>
            <person name="Lawson T."/>
            <person name="Leese F."/>
            <person name="Lindquist E."/>
            <person name="Lobanov A."/>
            <person name="Lomsadze A."/>
            <person name="Malik S.B."/>
            <person name="Marsh M.E."/>
            <person name="Mackinder L."/>
            <person name="Mock T."/>
            <person name="Mueller-Roeber B."/>
            <person name="Pagarete A."/>
            <person name="Parker M."/>
            <person name="Probert I."/>
            <person name="Quesneville H."/>
            <person name="Raines C."/>
            <person name="Rensing S.A."/>
            <person name="Riano-Pachon D.M."/>
            <person name="Richier S."/>
            <person name="Rokitta S."/>
            <person name="Shiraiwa Y."/>
            <person name="Soanes D.M."/>
            <person name="van der Giezen M."/>
            <person name="Wahlund T.M."/>
            <person name="Williams B."/>
            <person name="Wilson W."/>
            <person name="Wolfe G."/>
            <person name="Wurch L.L."/>
        </authorList>
    </citation>
    <scope>NUCLEOTIDE SEQUENCE</scope>
</reference>
<dbReference type="RefSeq" id="XP_005768429.1">
    <property type="nucleotide sequence ID" value="XM_005768372.1"/>
</dbReference>
<dbReference type="PANTHER" id="PTHR10742:SF342">
    <property type="entry name" value="AMINE OXIDASE"/>
    <property type="match status" value="1"/>
</dbReference>
<dbReference type="EnsemblProtists" id="EOD16000">
    <property type="protein sequence ID" value="EOD16000"/>
    <property type="gene ID" value="EMIHUDRAFT_210978"/>
</dbReference>
<dbReference type="PANTHER" id="PTHR10742">
    <property type="entry name" value="FLAVIN MONOAMINE OXIDASE"/>
    <property type="match status" value="1"/>
</dbReference>
<dbReference type="HOGENOM" id="CLU_004498_8_1_1"/>
<dbReference type="InterPro" id="IPR050281">
    <property type="entry name" value="Flavin_monoamine_oxidase"/>
</dbReference>
<dbReference type="PRINTS" id="PR00420">
    <property type="entry name" value="RNGMNOXGNASE"/>
</dbReference>
<evidence type="ECO:0000313" key="4">
    <source>
        <dbReference type="Proteomes" id="UP000013827"/>
    </source>
</evidence>
<organism evidence="3 4">
    <name type="scientific">Emiliania huxleyi (strain CCMP1516)</name>
    <dbReference type="NCBI Taxonomy" id="280463"/>
    <lineage>
        <taxon>Eukaryota</taxon>
        <taxon>Haptista</taxon>
        <taxon>Haptophyta</taxon>
        <taxon>Prymnesiophyceae</taxon>
        <taxon>Isochrysidales</taxon>
        <taxon>Noelaerhabdaceae</taxon>
        <taxon>Emiliania</taxon>
    </lineage>
</organism>
<dbReference type="KEGG" id="ehx:EMIHUDRAFT_210978"/>
<dbReference type="eggNOG" id="ENOG502QTMD">
    <property type="taxonomic scope" value="Eukaryota"/>
</dbReference>
<sequence length="510" mass="55351">MPPRGIPNPLHAFKRRSSINSSLDGFNAMPKSPVSPDGVMEELGPGSTSLRARVQARRARIPPPAKTCERLQVGVIGAGMAGLYAAMLIKSLGIDFEELEAAEAPGGRVRTHHFSEEEWDYVDLGAMRVPKIPIMDRVVGNIDWKADPFHFSTSKGGNVPDKFVHEGPDHWLTKVIQEYLDALSKNFESGFRKLMSIDSMTGRQLLLDDRAPAASRTPIVIDNLDLGPGNEDKYCLIEGGTAKLTDAMVAEIAAGHGPCVQTEHEVRRLTPSGQGVVVSGVARDDDDFCVEFSKRYTHVITTVTNHAFRLMDTTDCNLSLAKRTAQRCLTYDHSTNVALKFKTRFWARGAAPIHGGTSTTDLPIRQVVYPSYGSEWDTGVLIVSYTWADDADWMGSLALSDKTRAIELCVANLAEFSSMIADLISAEVDGRLLFACEATSVHHAWIVGSLNSAYRAVDEILCREGLVEKRIELRNPCGARATSPSRSSTAASSGLHLRLGGGGTGTAAGR</sequence>
<dbReference type="GO" id="GO:0009063">
    <property type="term" value="P:amino acid catabolic process"/>
    <property type="evidence" value="ECO:0007669"/>
    <property type="project" value="TreeGrafter"/>
</dbReference>
<evidence type="ECO:0000259" key="2">
    <source>
        <dbReference type="Pfam" id="PF01593"/>
    </source>
</evidence>
<dbReference type="SUPFAM" id="SSF54373">
    <property type="entry name" value="FAD-linked reductases, C-terminal domain"/>
    <property type="match status" value="1"/>
</dbReference>
<keyword evidence="4" id="KW-1185">Reference proteome</keyword>
<dbReference type="Pfam" id="PF13450">
    <property type="entry name" value="NAD_binding_8"/>
    <property type="match status" value="1"/>
</dbReference>
<dbReference type="Pfam" id="PF01593">
    <property type="entry name" value="Amino_oxidase"/>
    <property type="match status" value="1"/>
</dbReference>
<dbReference type="PaxDb" id="2903-EOD16000"/>
<feature type="region of interest" description="Disordered" evidence="1">
    <location>
        <begin position="477"/>
        <end position="510"/>
    </location>
</feature>
<dbReference type="STRING" id="2903.R1DNF4"/>
<feature type="compositionally biased region" description="Low complexity" evidence="1">
    <location>
        <begin position="479"/>
        <end position="498"/>
    </location>
</feature>
<dbReference type="Gene3D" id="3.90.660.10">
    <property type="match status" value="1"/>
</dbReference>
<dbReference type="InterPro" id="IPR002937">
    <property type="entry name" value="Amino_oxidase"/>
</dbReference>
<protein>
    <recommendedName>
        <fullName evidence="2">Amine oxidase domain-containing protein</fullName>
    </recommendedName>
</protein>
<dbReference type="AlphaFoldDB" id="A0A0D3IXL5"/>
<reference evidence="3" key="2">
    <citation type="submission" date="2024-10" db="UniProtKB">
        <authorList>
            <consortium name="EnsemblProtists"/>
        </authorList>
    </citation>
    <scope>IDENTIFICATION</scope>
</reference>
<feature type="domain" description="Amine oxidase" evidence="2">
    <location>
        <begin position="229"/>
        <end position="414"/>
    </location>
</feature>
<dbReference type="GeneID" id="17262105"/>
<accession>A0A0D3IXL5</accession>
<evidence type="ECO:0000256" key="1">
    <source>
        <dbReference type="SAM" id="MobiDB-lite"/>
    </source>
</evidence>
<feature type="compositionally biased region" description="Gly residues" evidence="1">
    <location>
        <begin position="499"/>
        <end position="510"/>
    </location>
</feature>